<dbReference type="GO" id="GO:0008270">
    <property type="term" value="F:zinc ion binding"/>
    <property type="evidence" value="ECO:0007669"/>
    <property type="project" value="UniProtKB-KW"/>
</dbReference>
<dbReference type="EMBL" id="JAUEPU010000038">
    <property type="protein sequence ID" value="KAK0489493.1"/>
    <property type="molecule type" value="Genomic_DNA"/>
</dbReference>
<feature type="compositionally biased region" description="Low complexity" evidence="10">
    <location>
        <begin position="1022"/>
        <end position="1035"/>
    </location>
</feature>
<evidence type="ECO:0000256" key="3">
    <source>
        <dbReference type="ARBA" id="ARBA00022723"/>
    </source>
</evidence>
<keyword evidence="13" id="KW-1185">Reference proteome</keyword>
<keyword evidence="9" id="KW-0539">Nucleus</keyword>
<dbReference type="InterPro" id="IPR000967">
    <property type="entry name" value="Znf_NFX1"/>
</dbReference>
<dbReference type="AlphaFoldDB" id="A0AA39UIW6"/>
<feature type="region of interest" description="Disordered" evidence="10">
    <location>
        <begin position="1"/>
        <end position="210"/>
    </location>
</feature>
<evidence type="ECO:0000256" key="7">
    <source>
        <dbReference type="ARBA" id="ARBA00023015"/>
    </source>
</evidence>
<dbReference type="GO" id="GO:0000122">
    <property type="term" value="P:negative regulation of transcription by RNA polymerase II"/>
    <property type="evidence" value="ECO:0007669"/>
    <property type="project" value="TreeGrafter"/>
</dbReference>
<evidence type="ECO:0000313" key="13">
    <source>
        <dbReference type="Proteomes" id="UP001175228"/>
    </source>
</evidence>
<proteinExistence type="inferred from homology"/>
<dbReference type="InterPro" id="IPR034078">
    <property type="entry name" value="NFX1_fam"/>
</dbReference>
<comment type="caution">
    <text evidence="12">The sequence shown here is derived from an EMBL/GenBank/DDBJ whole genome shotgun (WGS) entry which is preliminary data.</text>
</comment>
<protein>
    <recommendedName>
        <fullName evidence="11">R3H domain-containing protein</fullName>
    </recommendedName>
</protein>
<dbReference type="Pfam" id="PF01424">
    <property type="entry name" value="R3H"/>
    <property type="match status" value="1"/>
</dbReference>
<keyword evidence="5" id="KW-0863">Zinc-finger</keyword>
<dbReference type="Proteomes" id="UP001175228">
    <property type="component" value="Unassembled WGS sequence"/>
</dbReference>
<dbReference type="GO" id="GO:0000977">
    <property type="term" value="F:RNA polymerase II transcription regulatory region sequence-specific DNA binding"/>
    <property type="evidence" value="ECO:0007669"/>
    <property type="project" value="TreeGrafter"/>
</dbReference>
<accession>A0AA39UIW6</accession>
<keyword evidence="8" id="KW-0804">Transcription</keyword>
<dbReference type="SMART" id="SM00438">
    <property type="entry name" value="ZnF_NFX"/>
    <property type="match status" value="8"/>
</dbReference>
<dbReference type="InterPro" id="IPR001374">
    <property type="entry name" value="R3H_dom"/>
</dbReference>
<keyword evidence="6" id="KW-0862">Zinc</keyword>
<evidence type="ECO:0000256" key="9">
    <source>
        <dbReference type="ARBA" id="ARBA00023242"/>
    </source>
</evidence>
<evidence type="ECO:0000256" key="10">
    <source>
        <dbReference type="SAM" id="MobiDB-lite"/>
    </source>
</evidence>
<feature type="compositionally biased region" description="Basic and acidic residues" evidence="10">
    <location>
        <begin position="62"/>
        <end position="75"/>
    </location>
</feature>
<gene>
    <name evidence="12" type="ORF">EDD18DRAFT_1189467</name>
</gene>
<comment type="similarity">
    <text evidence="2">Belongs to the NFX1 family.</text>
</comment>
<feature type="region of interest" description="Disordered" evidence="10">
    <location>
        <begin position="977"/>
        <end position="1072"/>
    </location>
</feature>
<name>A0AA39UIW6_9AGAR</name>
<keyword evidence="4" id="KW-0677">Repeat</keyword>
<reference evidence="12" key="1">
    <citation type="submission" date="2023-06" db="EMBL/GenBank/DDBJ databases">
        <authorList>
            <consortium name="Lawrence Berkeley National Laboratory"/>
            <person name="Ahrendt S."/>
            <person name="Sahu N."/>
            <person name="Indic B."/>
            <person name="Wong-Bajracharya J."/>
            <person name="Merenyi Z."/>
            <person name="Ke H.-M."/>
            <person name="Monk M."/>
            <person name="Kocsube S."/>
            <person name="Drula E."/>
            <person name="Lipzen A."/>
            <person name="Balint B."/>
            <person name="Henrissat B."/>
            <person name="Andreopoulos B."/>
            <person name="Martin F.M."/>
            <person name="Harder C.B."/>
            <person name="Rigling D."/>
            <person name="Ford K.L."/>
            <person name="Foster G.D."/>
            <person name="Pangilinan J."/>
            <person name="Papanicolaou A."/>
            <person name="Barry K."/>
            <person name="LaButti K."/>
            <person name="Viragh M."/>
            <person name="Koriabine M."/>
            <person name="Yan M."/>
            <person name="Riley R."/>
            <person name="Champramary S."/>
            <person name="Plett K.L."/>
            <person name="Tsai I.J."/>
            <person name="Slot J."/>
            <person name="Sipos G."/>
            <person name="Plett J."/>
            <person name="Nagy L.G."/>
            <person name="Grigoriev I.V."/>
        </authorList>
    </citation>
    <scope>NUCLEOTIDE SEQUENCE</scope>
    <source>
        <strain evidence="12">HWK02</strain>
    </source>
</reference>
<evidence type="ECO:0000313" key="12">
    <source>
        <dbReference type="EMBL" id="KAK0489493.1"/>
    </source>
</evidence>
<comment type="subcellular location">
    <subcellularLocation>
        <location evidence="1">Nucleus</location>
    </subcellularLocation>
</comment>
<evidence type="ECO:0000256" key="2">
    <source>
        <dbReference type="ARBA" id="ARBA00007269"/>
    </source>
</evidence>
<evidence type="ECO:0000256" key="1">
    <source>
        <dbReference type="ARBA" id="ARBA00004123"/>
    </source>
</evidence>
<dbReference type="SUPFAM" id="SSF82708">
    <property type="entry name" value="R3H domain"/>
    <property type="match status" value="1"/>
</dbReference>
<dbReference type="CDD" id="cd06008">
    <property type="entry name" value="NF-X1-zinc-finger"/>
    <property type="match status" value="5"/>
</dbReference>
<evidence type="ECO:0000259" key="11">
    <source>
        <dbReference type="PROSITE" id="PS51061"/>
    </source>
</evidence>
<organism evidence="12 13">
    <name type="scientific">Armillaria luteobubalina</name>
    <dbReference type="NCBI Taxonomy" id="153913"/>
    <lineage>
        <taxon>Eukaryota</taxon>
        <taxon>Fungi</taxon>
        <taxon>Dikarya</taxon>
        <taxon>Basidiomycota</taxon>
        <taxon>Agaricomycotina</taxon>
        <taxon>Agaricomycetes</taxon>
        <taxon>Agaricomycetidae</taxon>
        <taxon>Agaricales</taxon>
        <taxon>Marasmiineae</taxon>
        <taxon>Physalacriaceae</taxon>
        <taxon>Armillaria</taxon>
    </lineage>
</organism>
<feature type="compositionally biased region" description="Polar residues" evidence="10">
    <location>
        <begin position="1"/>
        <end position="13"/>
    </location>
</feature>
<keyword evidence="7" id="KW-0805">Transcription regulation</keyword>
<keyword evidence="3" id="KW-0479">Metal-binding</keyword>
<evidence type="ECO:0000256" key="6">
    <source>
        <dbReference type="ARBA" id="ARBA00022833"/>
    </source>
</evidence>
<dbReference type="PANTHER" id="PTHR12360:SF12">
    <property type="entry name" value="TRANSCRIPTIONAL REPRESSOR NF-X1"/>
    <property type="match status" value="1"/>
</dbReference>
<feature type="domain" description="R3H" evidence="11">
    <location>
        <begin position="907"/>
        <end position="969"/>
    </location>
</feature>
<dbReference type="GO" id="GO:0005634">
    <property type="term" value="C:nucleus"/>
    <property type="evidence" value="ECO:0007669"/>
    <property type="project" value="UniProtKB-SubCell"/>
</dbReference>
<evidence type="ECO:0000256" key="5">
    <source>
        <dbReference type="ARBA" id="ARBA00022771"/>
    </source>
</evidence>
<evidence type="ECO:0000256" key="8">
    <source>
        <dbReference type="ARBA" id="ARBA00023163"/>
    </source>
</evidence>
<dbReference type="PROSITE" id="PS51061">
    <property type="entry name" value="R3H"/>
    <property type="match status" value="1"/>
</dbReference>
<dbReference type="SMART" id="SM00393">
    <property type="entry name" value="R3H"/>
    <property type="match status" value="1"/>
</dbReference>
<evidence type="ECO:0000256" key="4">
    <source>
        <dbReference type="ARBA" id="ARBA00022737"/>
    </source>
</evidence>
<dbReference type="InterPro" id="IPR036867">
    <property type="entry name" value="R3H_dom_sf"/>
</dbReference>
<dbReference type="GO" id="GO:0000981">
    <property type="term" value="F:DNA-binding transcription factor activity, RNA polymerase II-specific"/>
    <property type="evidence" value="ECO:0007669"/>
    <property type="project" value="TreeGrafter"/>
</dbReference>
<dbReference type="PANTHER" id="PTHR12360">
    <property type="entry name" value="NUCLEAR TRANSCRIPTION FACTOR, X-BOX BINDING 1 NFX1"/>
    <property type="match status" value="1"/>
</dbReference>
<sequence length="1072" mass="114719">METAALPSQSTDSAGPRARHRKRQNNAANGALEGQGADGSWRNPRPKPQPSGDPTKRQGSGEGKRLKPPKGDRKPAPRSPGDAVPSEVPSSSGSKPVAAKPPRGPPKGSGKSTPQPPSDAPSEAPSSSGLKLSAVKPKGRPKGDRKLTPQPPSDVPSEASSSGPKLPAVNPPKAGSRRAKFNPGLTPDSSSQRPPGQKKHKPKNAPTDQADDLTSILIRGLSTQPYTECPICFNAIRPFEPTWSCSPSIPILPPTDSAEAFVPQYCWTTFHLKCIRSWSEKSYKEVKEAWRARGEDRGGEWRCPGCQGKRDVLIGGYRCFCGSTPSPNSRLATPHSCGNPCSRSRVGCPHPCSLSCHPGPCPPCKIMLEVPCGCPRRRIVAVRCGEDTRVSCNEVCSKSLNCEKHVCQKTCHQGGCGSCEQREMSKCWCGKTQREVACGDGDQWLGVVGCSGDEPGIYDAKGYSCDSVCQRLYDCGQHVCQKPCHPPTSTAAQCPFSPNIITTCPCGKCTIAPPGTDGTKYDFASRSTCSAPIPTCNSPCGKLRATCEHPCNAKCHAGECPPCSEPLVRPCRCGNTRRSIRCGDLYDKDHNEIDILCAKACTALRACGRHECHRVCCPLASLAGKGKGKKRMAGSLEEIGEGPGGLHECDLICGKMLTCENHQCEERDHRGPCGPCLRSSFEELICFCGRTVLDPPVPCGTKIRCSYPCAMPDPPCGHPKTPHVCHGDDIPCPPCVFLTERLCACGKKEVGNIRCSLPREKVSCGTICGKLMGCGFHHCERVCHGDDCGACTSTCGKSRKLCLPSHHPCADPCHAPSACSEVASCQSVITLLCPCGRIQQSVRCGRSISNAESKNKPQQLKCTSECAIAQRNARLAEALGIDTGSRDKTASAAVYSDELVGFARLNDKFLAVVEKAFAEFIGSAKKTQVLPHMPPDRRQFVHGLANVYRIDTQMVDQDPHRSVQLIRRIDTRIPSPLLSSHVATPRPPNLGKLGNLRGGGVVREPQSVMKTGHGAGRGWTGPVSRSSTPPSVRVPDLQTSTSRPAAARPLTSVPQPESIDALNVPESWEDDV</sequence>
<dbReference type="Gene3D" id="3.30.1370.50">
    <property type="entry name" value="R3H-like domain"/>
    <property type="match status" value="1"/>
</dbReference>